<evidence type="ECO:0000313" key="4">
    <source>
        <dbReference type="EMBL" id="ASL12608.1"/>
    </source>
</evidence>
<evidence type="ECO:0000256" key="1">
    <source>
        <dbReference type="ARBA" id="ARBA00008710"/>
    </source>
</evidence>
<gene>
    <name evidence="4" type="ORF">MYCOZU2_00136</name>
</gene>
<dbReference type="EMBL" id="CP015267">
    <property type="protein sequence ID" value="ASL12608.1"/>
    <property type="molecule type" value="Genomic_DNA"/>
</dbReference>
<dbReference type="PANTHER" id="PTHR39428">
    <property type="entry name" value="F420H(2)-DEPENDENT QUINONE REDUCTASE RV1261C"/>
    <property type="match status" value="1"/>
</dbReference>
<dbReference type="PANTHER" id="PTHR39428:SF3">
    <property type="entry name" value="DEAZAFLAVIN-DEPENDENT NITROREDUCTASE"/>
    <property type="match status" value="1"/>
</dbReference>
<sequence>MVFTVVMGDHIELSPRGWVREQTEQILSRGTTDGVEVFDRPIVLLTVTGAKSGKQRYVPLMRVEKDGRYVIVASHGGAPEHPAWYANVKANPTVTLQDGDKVATLTARELEGPERDEWWQRAVEAFPPYAEYQTKTARQIPVFVLE</sequence>
<dbReference type="InterPro" id="IPR004378">
    <property type="entry name" value="F420H2_quin_Rdtase"/>
</dbReference>
<dbReference type="NCBIfam" id="TIGR00026">
    <property type="entry name" value="hi_GC_TIGR00026"/>
    <property type="match status" value="1"/>
</dbReference>
<evidence type="ECO:0000256" key="2">
    <source>
        <dbReference type="ARBA" id="ARBA00023002"/>
    </source>
</evidence>
<dbReference type="Proteomes" id="UP000198286">
    <property type="component" value="Chromosome"/>
</dbReference>
<dbReference type="AlphaFoldDB" id="A0A220XMH3"/>
<keyword evidence="2" id="KW-0560">Oxidoreductase</keyword>
<dbReference type="GO" id="GO:0016491">
    <property type="term" value="F:oxidoreductase activity"/>
    <property type="evidence" value="ECO:0007669"/>
    <property type="project" value="UniProtKB-KW"/>
</dbReference>
<comment type="similarity">
    <text evidence="1">Belongs to the F420H(2)-dependent quinone reductase family.</text>
</comment>
<dbReference type="Pfam" id="PF04075">
    <property type="entry name" value="F420H2_quin_red"/>
    <property type="match status" value="1"/>
</dbReference>
<evidence type="ECO:0000313" key="5">
    <source>
        <dbReference type="Proteomes" id="UP000198286"/>
    </source>
</evidence>
<reference evidence="4 5" key="1">
    <citation type="journal article" date="2017" name="Lancet Infect. Dis.">
        <title>Global outbreak of severe Mycobacterium chimaera disease after cardiac surgery: a molecular epidemiological study.</title>
        <authorList>
            <person name="van Ingen J."/>
            <person name="Kohl T."/>
            <person name="Kranzer K."/>
            <person name="Hasse B."/>
            <person name="Keller P."/>
            <person name="Szafranska A."/>
            <person name="Hillemann D."/>
            <person name="Chand M."/>
            <person name="Schreiber P."/>
            <person name="Sommerstein R."/>
            <person name="Berger C."/>
            <person name="Genoni M."/>
            <person name="Ruegg C."/>
            <person name="Troillet N."/>
            <person name="Widmer A.F."/>
            <person name="Becker S.L."/>
            <person name="Herrmann M."/>
            <person name="Eckmanns T."/>
            <person name="Haller S."/>
            <person name="Hoeller C."/>
            <person name="Debast S.B."/>
            <person name="Wolfhagen M.J."/>
            <person name="Hopman J."/>
            <person name="Kluytmans J."/>
            <person name="Langelaar M."/>
            <person name="Notermans D.W."/>
            <person name="ten Oever J."/>
            <person name="van den Barselaar P."/>
            <person name="Vonk A.B.A."/>
            <person name="Vos M.C."/>
            <person name="Ahmed N."/>
            <person name="Brown T."/>
            <person name="Crook D."/>
            <person name="Lamagni T."/>
            <person name="Phin N."/>
            <person name="Smith E.G."/>
            <person name="Zambon M."/>
            <person name="Serr A."/>
            <person name="Goetting T."/>
            <person name="Ebner W."/>
            <person name="Thuermer A."/>
            <person name="Utpatel C."/>
            <person name="Sproer C."/>
            <person name="Bunk B."/>
            <person name="Nubel U."/>
            <person name="Bloemberg G."/>
            <person name="Bottger E."/>
            <person name="Niemann S."/>
            <person name="Wagner D."/>
            <person name="Sax H."/>
        </authorList>
    </citation>
    <scope>NUCLEOTIDE SEQUENCE [LARGE SCALE GENOMIC DNA]</scope>
    <source>
        <strain evidence="4 5">ZUERICH-2</strain>
    </source>
</reference>
<dbReference type="GO" id="GO:0070967">
    <property type="term" value="F:coenzyme F420 binding"/>
    <property type="evidence" value="ECO:0007669"/>
    <property type="project" value="TreeGrafter"/>
</dbReference>
<protein>
    <submittedName>
        <fullName evidence="4">Deazaflavin-dependent nitroreductase family protein</fullName>
    </submittedName>
</protein>
<name>A0A220XMH3_MYCIT</name>
<dbReference type="GO" id="GO:0005886">
    <property type="term" value="C:plasma membrane"/>
    <property type="evidence" value="ECO:0007669"/>
    <property type="project" value="TreeGrafter"/>
</dbReference>
<evidence type="ECO:0000256" key="3">
    <source>
        <dbReference type="ARBA" id="ARBA00049106"/>
    </source>
</evidence>
<organism evidence="4 5">
    <name type="scientific">Mycobacterium intracellulare subsp. chimaera</name>
    <dbReference type="NCBI Taxonomy" id="222805"/>
    <lineage>
        <taxon>Bacteria</taxon>
        <taxon>Bacillati</taxon>
        <taxon>Actinomycetota</taxon>
        <taxon>Actinomycetes</taxon>
        <taxon>Mycobacteriales</taxon>
        <taxon>Mycobacteriaceae</taxon>
        <taxon>Mycobacterium</taxon>
        <taxon>Mycobacterium avium complex (MAC)</taxon>
    </lineage>
</organism>
<dbReference type="InterPro" id="IPR012349">
    <property type="entry name" value="Split_barrel_FMN-bd"/>
</dbReference>
<accession>A0A220XMH3</accession>
<dbReference type="Gene3D" id="2.30.110.10">
    <property type="entry name" value="Electron Transport, Fmn-binding Protein, Chain A"/>
    <property type="match status" value="1"/>
</dbReference>
<proteinExistence type="inferred from homology"/>
<comment type="catalytic activity">
    <reaction evidence="3">
        <text>oxidized coenzyme F420-(gamma-L-Glu)(n) + a quinol + H(+) = reduced coenzyme F420-(gamma-L-Glu)(n) + a quinone</text>
        <dbReference type="Rhea" id="RHEA:39663"/>
        <dbReference type="Rhea" id="RHEA-COMP:12939"/>
        <dbReference type="Rhea" id="RHEA-COMP:14378"/>
        <dbReference type="ChEBI" id="CHEBI:15378"/>
        <dbReference type="ChEBI" id="CHEBI:24646"/>
        <dbReference type="ChEBI" id="CHEBI:132124"/>
        <dbReference type="ChEBI" id="CHEBI:133980"/>
        <dbReference type="ChEBI" id="CHEBI:139511"/>
    </reaction>
</comment>